<evidence type="ECO:0000256" key="3">
    <source>
        <dbReference type="ARBA" id="ARBA00013368"/>
    </source>
</evidence>
<dbReference type="Gene3D" id="3.40.50.300">
    <property type="entry name" value="P-loop containing nucleotide triphosphate hydrolases"/>
    <property type="match status" value="2"/>
</dbReference>
<dbReference type="EMBL" id="CP146203">
    <property type="protein sequence ID" value="XBH21993.1"/>
    <property type="molecule type" value="Genomic_DNA"/>
</dbReference>
<sequence length="799" mass="89008">MKLKSLTVTNFRSIKGTWHIPLDSQVVLIHGPNGAGKTSLLSALELASTGDVAYLKEQGGNLPQVLLHEGNSHGQVKLTIESPDKGRVSGDFTLDPTRILGKPALSAEERIHFLERCFLPQTALGRLLETYTATGKQVDTALIRFVKSIIGLEDLDNLIEGLRTSGHINRTKALSSSWKPTEQKAEKLSDQRSELTLRYEEQQRQVASTLQDIRSLSGSDDDVSIERMYEFAANEQNHSRDIDNSISRLESVNSRLSGIRSELQSTRQLIPNDVDSVTDGVVETKAGFEKWESTTGLAIIKRVNEIRNEYFGLAPIASIQLFEEYKSLVASLEVSHRNQIEKNELLKAADNQRRKLLKDVAALDSNIVVVRSRISDLVVTPDEENLTEVLEGAIKLISDNVCPVCDQEQPDKTETLLELVQRKLNLLTNGKTALLQARNELDTLETRLKGVNTQILALPEVEDYLDKPWATLVEEMTGLQSSILEGQKLYQRLQESTVRHQQFASDTARKEITGRSLREIQSELNVPETENDLARDAELLQEIVTQRIQEAAARKKNIKLLTEALSVAQSLSEKASSLRAERDSVQVQLDELDLRLSAAKARKDSANDIRKSAERVRSALINKVFSDSLNSLWSDLFSRFIPTEKFVPQFQKQNKAQTAINVTLETRLPNDEVRGAPAAILSYGNTNTAALSLFLALHLSTPSGLPWLIFDDPVQSMDDIHISNFSAVIRELAYSHNRQIVIAVHQRELFDYLSLELAPTTPSESLCQVVIGREGGATEIDVVSLSHAPEEQLTNEQIA</sequence>
<dbReference type="InterPro" id="IPR027417">
    <property type="entry name" value="P-loop_NTPase"/>
</dbReference>
<organism evidence="6">
    <name type="scientific">Jonesiaceae bacterium BS-20</name>
    <dbReference type="NCBI Taxonomy" id="3120821"/>
    <lineage>
        <taxon>Bacteria</taxon>
        <taxon>Bacillati</taxon>
        <taxon>Actinomycetota</taxon>
        <taxon>Actinomycetes</taxon>
        <taxon>Micrococcales</taxon>
        <taxon>Jonesiaceae</taxon>
    </lineage>
</organism>
<gene>
    <name evidence="6" type="ORF">V5R04_01835</name>
</gene>
<accession>A0AAU7DXQ3</accession>
<proteinExistence type="inferred from homology"/>
<evidence type="ECO:0000256" key="1">
    <source>
        <dbReference type="ARBA" id="ARBA00006930"/>
    </source>
</evidence>
<comment type="similarity">
    <text evidence="1">Belongs to the SMC family. SbcC subfamily.</text>
</comment>
<feature type="domain" description="Rad50/SbcC-type AAA" evidence="5">
    <location>
        <begin position="5"/>
        <end position="269"/>
    </location>
</feature>
<dbReference type="SUPFAM" id="SSF52540">
    <property type="entry name" value="P-loop containing nucleoside triphosphate hydrolases"/>
    <property type="match status" value="1"/>
</dbReference>
<dbReference type="Pfam" id="PF13476">
    <property type="entry name" value="AAA_23"/>
    <property type="match status" value="1"/>
</dbReference>
<feature type="coiled-coil region" evidence="4">
    <location>
        <begin position="427"/>
        <end position="454"/>
    </location>
</feature>
<dbReference type="InterPro" id="IPR038729">
    <property type="entry name" value="Rad50/SbcC_AAA"/>
</dbReference>
<evidence type="ECO:0000256" key="2">
    <source>
        <dbReference type="ARBA" id="ARBA00011322"/>
    </source>
</evidence>
<comment type="subunit">
    <text evidence="2">Heterodimer of SbcC and SbcD.</text>
</comment>
<feature type="coiled-coil region" evidence="4">
    <location>
        <begin position="568"/>
        <end position="609"/>
    </location>
</feature>
<evidence type="ECO:0000259" key="5">
    <source>
        <dbReference type="Pfam" id="PF13476"/>
    </source>
</evidence>
<name>A0AAU7DXQ3_9MICO</name>
<dbReference type="PANTHER" id="PTHR32114">
    <property type="entry name" value="ABC TRANSPORTER ABCH.3"/>
    <property type="match status" value="1"/>
</dbReference>
<dbReference type="AlphaFoldDB" id="A0AAU7DXQ3"/>
<protein>
    <recommendedName>
        <fullName evidence="3">Nuclease SbcCD subunit C</fullName>
    </recommendedName>
</protein>
<keyword evidence="4" id="KW-0175">Coiled coil</keyword>
<evidence type="ECO:0000256" key="4">
    <source>
        <dbReference type="SAM" id="Coils"/>
    </source>
</evidence>
<dbReference type="PANTHER" id="PTHR32114:SF2">
    <property type="entry name" value="ABC TRANSPORTER ABCH.3"/>
    <property type="match status" value="1"/>
</dbReference>
<evidence type="ECO:0000313" key="6">
    <source>
        <dbReference type="EMBL" id="XBH21993.1"/>
    </source>
</evidence>
<reference evidence="6" key="1">
    <citation type="submission" date="2024-02" db="EMBL/GenBank/DDBJ databases">
        <title>Tomenella chthoni gen. nov. sp. nov., a member of the family Jonesiaceae isolated from bat guano.</title>
        <authorList>
            <person name="Miller S.L."/>
            <person name="King J."/>
            <person name="Sankaranarayanan K."/>
            <person name="Lawson P.A."/>
        </authorList>
    </citation>
    <scope>NUCLEOTIDE SEQUENCE</scope>
    <source>
        <strain evidence="6">BS-20</strain>
    </source>
</reference>